<name>A0AAP2RK94_9FIRM</name>
<evidence type="ECO:0000256" key="2">
    <source>
        <dbReference type="ARBA" id="ARBA00013064"/>
    </source>
</evidence>
<protein>
    <recommendedName>
        <fullName evidence="2">protein-tyrosine-phosphatase</fullName>
        <ecNumber evidence="2">3.1.3.48</ecNumber>
    </recommendedName>
</protein>
<dbReference type="InterPro" id="IPR016195">
    <property type="entry name" value="Pol/histidinol_Pase-like"/>
</dbReference>
<evidence type="ECO:0000256" key="5">
    <source>
        <dbReference type="ARBA" id="ARBA00051722"/>
    </source>
</evidence>
<dbReference type="InterPro" id="IPR016667">
    <property type="entry name" value="Caps_polysacc_synth_CpsB/CapC"/>
</dbReference>
<dbReference type="Pfam" id="PF19567">
    <property type="entry name" value="CpsB_CapC"/>
    <property type="match status" value="1"/>
</dbReference>
<gene>
    <name evidence="6" type="ORF">LQE92_06565</name>
</gene>
<dbReference type="AlphaFoldDB" id="A0AAP2RK94"/>
<accession>A0AAP2RK94</accession>
<dbReference type="PANTHER" id="PTHR39181:SF1">
    <property type="entry name" value="TYROSINE-PROTEIN PHOSPHATASE YWQE"/>
    <property type="match status" value="1"/>
</dbReference>
<evidence type="ECO:0000256" key="3">
    <source>
        <dbReference type="ARBA" id="ARBA00022801"/>
    </source>
</evidence>
<dbReference type="EMBL" id="JAJNOR010000003">
    <property type="protein sequence ID" value="MCD2492293.1"/>
    <property type="molecule type" value="Genomic_DNA"/>
</dbReference>
<keyword evidence="7" id="KW-1185">Reference proteome</keyword>
<reference evidence="6 7" key="1">
    <citation type="submission" date="2021-11" db="EMBL/GenBank/DDBJ databases">
        <title>Lacrimispora sp. nov. NSJ-141 isolated from human feces.</title>
        <authorList>
            <person name="Abdugheni R."/>
        </authorList>
    </citation>
    <scope>NUCLEOTIDE SEQUENCE [LARGE SCALE GENOMIC DNA]</scope>
    <source>
        <strain evidence="6 7">NSJ-141</strain>
    </source>
</reference>
<sequence>MNNFIDIHNHTLPGLDDGARSVDQALSMLRIATGQGITEIIVTPHYRPDRYREKRKEYQKAFQALCLAASKALPGLKMYEGNEIYFFQDVIEELESGACRTLAGTDYVLIEFSTIQHYGYIKGAVELLTNEGYRPILAHVERYKSLNNNMERIAELVDLGALIQVNAHAVEDAGRLFKTSFVKQLLKGELVHFIATDAHDEDKRAPVLDGCEKRLKKWCRETYLRQITGGNQRLLLQNRYID</sequence>
<evidence type="ECO:0000313" key="7">
    <source>
        <dbReference type="Proteomes" id="UP001299265"/>
    </source>
</evidence>
<evidence type="ECO:0000256" key="4">
    <source>
        <dbReference type="ARBA" id="ARBA00022912"/>
    </source>
</evidence>
<keyword evidence="4" id="KW-0904">Protein phosphatase</keyword>
<dbReference type="Proteomes" id="UP001299265">
    <property type="component" value="Unassembled WGS sequence"/>
</dbReference>
<dbReference type="GO" id="GO:0030145">
    <property type="term" value="F:manganese ion binding"/>
    <property type="evidence" value="ECO:0007669"/>
    <property type="project" value="InterPro"/>
</dbReference>
<dbReference type="Gene3D" id="3.20.20.140">
    <property type="entry name" value="Metal-dependent hydrolases"/>
    <property type="match status" value="1"/>
</dbReference>
<keyword evidence="3" id="KW-0378">Hydrolase</keyword>
<dbReference type="SUPFAM" id="SSF89550">
    <property type="entry name" value="PHP domain-like"/>
    <property type="match status" value="1"/>
</dbReference>
<dbReference type="EC" id="3.1.3.48" evidence="2"/>
<evidence type="ECO:0000313" key="6">
    <source>
        <dbReference type="EMBL" id="MCD2492293.1"/>
    </source>
</evidence>
<comment type="similarity">
    <text evidence="1">Belongs to the metallo-dependent hydrolases superfamily. CpsB/CapC family.</text>
</comment>
<dbReference type="PANTHER" id="PTHR39181">
    <property type="entry name" value="TYROSINE-PROTEIN PHOSPHATASE YWQE"/>
    <property type="match status" value="1"/>
</dbReference>
<dbReference type="GO" id="GO:0004725">
    <property type="term" value="F:protein tyrosine phosphatase activity"/>
    <property type="evidence" value="ECO:0007669"/>
    <property type="project" value="UniProtKB-EC"/>
</dbReference>
<comment type="catalytic activity">
    <reaction evidence="5">
        <text>O-phospho-L-tyrosyl-[protein] + H2O = L-tyrosyl-[protein] + phosphate</text>
        <dbReference type="Rhea" id="RHEA:10684"/>
        <dbReference type="Rhea" id="RHEA-COMP:10136"/>
        <dbReference type="Rhea" id="RHEA-COMP:20101"/>
        <dbReference type="ChEBI" id="CHEBI:15377"/>
        <dbReference type="ChEBI" id="CHEBI:43474"/>
        <dbReference type="ChEBI" id="CHEBI:46858"/>
        <dbReference type="ChEBI" id="CHEBI:61978"/>
        <dbReference type="EC" id="3.1.3.48"/>
    </reaction>
</comment>
<comment type="caution">
    <text evidence="6">The sequence shown here is derived from an EMBL/GenBank/DDBJ whole genome shotgun (WGS) entry which is preliminary data.</text>
</comment>
<proteinExistence type="inferred from homology"/>
<dbReference type="PIRSF" id="PIRSF016557">
    <property type="entry name" value="Caps_synth_CpsB"/>
    <property type="match status" value="1"/>
</dbReference>
<dbReference type="RefSeq" id="WP_231062193.1">
    <property type="nucleotide sequence ID" value="NZ_JAJNOR010000003.1"/>
</dbReference>
<organism evidence="6 7">
    <name type="scientific">Lientehia hominis</name>
    <dbReference type="NCBI Taxonomy" id="2897778"/>
    <lineage>
        <taxon>Bacteria</taxon>
        <taxon>Bacillati</taxon>
        <taxon>Bacillota</taxon>
        <taxon>Clostridia</taxon>
        <taxon>Lachnospirales</taxon>
        <taxon>Lachnospiraceae</taxon>
        <taxon>Lientehia</taxon>
    </lineage>
</organism>
<evidence type="ECO:0000256" key="1">
    <source>
        <dbReference type="ARBA" id="ARBA00005750"/>
    </source>
</evidence>